<feature type="domain" description="Glycosyl transferase family 1" evidence="3">
    <location>
        <begin position="185"/>
        <end position="344"/>
    </location>
</feature>
<reference evidence="4 5" key="1">
    <citation type="submission" date="2019-02" db="EMBL/GenBank/DDBJ databases">
        <title>Deep-cultivation of Planctomycetes and their phenomic and genomic characterization uncovers novel biology.</title>
        <authorList>
            <person name="Wiegand S."/>
            <person name="Jogler M."/>
            <person name="Boedeker C."/>
            <person name="Pinto D."/>
            <person name="Vollmers J."/>
            <person name="Rivas-Marin E."/>
            <person name="Kohn T."/>
            <person name="Peeters S.H."/>
            <person name="Heuer A."/>
            <person name="Rast P."/>
            <person name="Oberbeckmann S."/>
            <person name="Bunk B."/>
            <person name="Jeske O."/>
            <person name="Meyerdierks A."/>
            <person name="Storesund J.E."/>
            <person name="Kallscheuer N."/>
            <person name="Luecker S."/>
            <person name="Lage O.M."/>
            <person name="Pohl T."/>
            <person name="Merkel B.J."/>
            <person name="Hornburger P."/>
            <person name="Mueller R.-W."/>
            <person name="Bruemmer F."/>
            <person name="Labrenz M."/>
            <person name="Spormann A.M."/>
            <person name="Op den Camp H."/>
            <person name="Overmann J."/>
            <person name="Amann R."/>
            <person name="Jetten M.S.M."/>
            <person name="Mascher T."/>
            <person name="Medema M.H."/>
            <person name="Devos D.P."/>
            <person name="Kaster A.-K."/>
            <person name="Ovreas L."/>
            <person name="Rohde M."/>
            <person name="Galperin M.Y."/>
            <person name="Jogler C."/>
        </authorList>
    </citation>
    <scope>NUCLEOTIDE SEQUENCE [LARGE SCALE GENOMIC DNA]</scope>
    <source>
        <strain evidence="4 5">Pan181</strain>
    </source>
</reference>
<evidence type="ECO:0000313" key="5">
    <source>
        <dbReference type="Proteomes" id="UP000315750"/>
    </source>
</evidence>
<dbReference type="InterPro" id="IPR001296">
    <property type="entry name" value="Glyco_trans_1"/>
</dbReference>
<dbReference type="CDD" id="cd03801">
    <property type="entry name" value="GT4_PimA-like"/>
    <property type="match status" value="1"/>
</dbReference>
<protein>
    <submittedName>
        <fullName evidence="4">Glycosyltransferase EpsD</fullName>
        <ecNumber evidence="4">2.4.-.-</ecNumber>
    </submittedName>
</protein>
<dbReference type="AlphaFoldDB" id="A0A518AJZ9"/>
<keyword evidence="2 4" id="KW-0808">Transferase</keyword>
<name>A0A518AJZ9_9BACT</name>
<dbReference type="EC" id="2.4.-.-" evidence="4"/>
<dbReference type="PANTHER" id="PTHR12526">
    <property type="entry name" value="GLYCOSYLTRANSFERASE"/>
    <property type="match status" value="1"/>
</dbReference>
<gene>
    <name evidence="4" type="primary">epsD_1</name>
    <name evidence="4" type="ORF">Pan181_12380</name>
</gene>
<dbReference type="GO" id="GO:0016757">
    <property type="term" value="F:glycosyltransferase activity"/>
    <property type="evidence" value="ECO:0007669"/>
    <property type="project" value="UniProtKB-KW"/>
</dbReference>
<dbReference type="SUPFAM" id="SSF53756">
    <property type="entry name" value="UDP-Glycosyltransferase/glycogen phosphorylase"/>
    <property type="match status" value="1"/>
</dbReference>
<organism evidence="4 5">
    <name type="scientific">Aeoliella mucimassa</name>
    <dbReference type="NCBI Taxonomy" id="2527972"/>
    <lineage>
        <taxon>Bacteria</taxon>
        <taxon>Pseudomonadati</taxon>
        <taxon>Planctomycetota</taxon>
        <taxon>Planctomycetia</taxon>
        <taxon>Pirellulales</taxon>
        <taxon>Lacipirellulaceae</taxon>
        <taxon>Aeoliella</taxon>
    </lineage>
</organism>
<proteinExistence type="predicted"/>
<dbReference type="RefSeq" id="WP_145245952.1">
    <property type="nucleotide sequence ID" value="NZ_CP036278.1"/>
</dbReference>
<dbReference type="EMBL" id="CP036278">
    <property type="protein sequence ID" value="QDU55052.1"/>
    <property type="molecule type" value="Genomic_DNA"/>
</dbReference>
<sequence>MNIVFLQYGDFAEAYHRLGSGGPETYRDQKHSVDFVAALAPEHVVTTISICDREHDEMASDNLRSIGLLEQQAYSTSLHGLLDSLSPDRFICRTPHKIALAWAAKHRVSTLPVFADIFKQHSLRQRWGNSRFGKLLRGSNVPFVSNHSLTASQSLQYLGLPLERINPWDWTPIPPIEPAKTASRDPKTLRVFYAGALSDAKGVGDLLEACAIAKSQDVRVNITLAGPGDVEHWYQRATQLGVREQLECLGTIPSSDVLDQMREHDAVAVPSRHSYAEGLPNTIFEALASRSPLIASDHPAYIQRLEHGESCLIFKEQDSPQLAECFKTLLHDNATYQRLSQNSASRLAELYIGMQWSELVTAYLHDDHATLQSYTLANLGT</sequence>
<evidence type="ECO:0000259" key="3">
    <source>
        <dbReference type="Pfam" id="PF00534"/>
    </source>
</evidence>
<evidence type="ECO:0000256" key="2">
    <source>
        <dbReference type="ARBA" id="ARBA00022679"/>
    </source>
</evidence>
<dbReference type="Gene3D" id="3.40.50.2000">
    <property type="entry name" value="Glycogen Phosphorylase B"/>
    <property type="match status" value="2"/>
</dbReference>
<keyword evidence="1 4" id="KW-0328">Glycosyltransferase</keyword>
<dbReference type="OrthoDB" id="9790710at2"/>
<dbReference type="PANTHER" id="PTHR12526:SF510">
    <property type="entry name" value="D-INOSITOL 3-PHOSPHATE GLYCOSYLTRANSFERASE"/>
    <property type="match status" value="1"/>
</dbReference>
<evidence type="ECO:0000256" key="1">
    <source>
        <dbReference type="ARBA" id="ARBA00022676"/>
    </source>
</evidence>
<dbReference type="KEGG" id="amuc:Pan181_12380"/>
<dbReference type="Pfam" id="PF00534">
    <property type="entry name" value="Glycos_transf_1"/>
    <property type="match status" value="1"/>
</dbReference>
<evidence type="ECO:0000313" key="4">
    <source>
        <dbReference type="EMBL" id="QDU55052.1"/>
    </source>
</evidence>
<keyword evidence="5" id="KW-1185">Reference proteome</keyword>
<dbReference type="Proteomes" id="UP000315750">
    <property type="component" value="Chromosome"/>
</dbReference>
<accession>A0A518AJZ9</accession>